<dbReference type="EMBL" id="MFAU01000015">
    <property type="protein sequence ID" value="OGD84652.1"/>
    <property type="molecule type" value="Genomic_DNA"/>
</dbReference>
<accession>A0A1F5FYH9</accession>
<dbReference type="Proteomes" id="UP000179252">
    <property type="component" value="Unassembled WGS sequence"/>
</dbReference>
<evidence type="ECO:0000313" key="6">
    <source>
        <dbReference type="Proteomes" id="UP000179252"/>
    </source>
</evidence>
<protein>
    <recommendedName>
        <fullName evidence="4">NAD-dependent epimerase/dehydratase domain-containing protein</fullName>
    </recommendedName>
</protein>
<evidence type="ECO:0000256" key="2">
    <source>
        <dbReference type="ARBA" id="ARBA00023002"/>
    </source>
</evidence>
<dbReference type="InterPro" id="IPR001509">
    <property type="entry name" value="Epimerase_deHydtase"/>
</dbReference>
<keyword evidence="3" id="KW-0520">NAD</keyword>
<feature type="domain" description="NAD-dependent epimerase/dehydratase" evidence="4">
    <location>
        <begin position="18"/>
        <end position="188"/>
    </location>
</feature>
<dbReference type="PANTHER" id="PTHR43103:SF5">
    <property type="entry name" value="4-EPIMERASE, PUTATIVE (AFU_ORTHOLOGUE AFUA_7G00360)-RELATED"/>
    <property type="match status" value="1"/>
</dbReference>
<comment type="similarity">
    <text evidence="1">Belongs to the NAD(P)-dependent epimerase/dehydratase family.</text>
</comment>
<evidence type="ECO:0000256" key="1">
    <source>
        <dbReference type="ARBA" id="ARBA00007637"/>
    </source>
</evidence>
<comment type="caution">
    <text evidence="5">The sequence shown here is derived from an EMBL/GenBank/DDBJ whole genome shotgun (WGS) entry which is preliminary data.</text>
</comment>
<proteinExistence type="inferred from homology"/>
<evidence type="ECO:0000259" key="4">
    <source>
        <dbReference type="Pfam" id="PF01370"/>
    </source>
</evidence>
<name>A0A1F5FYH9_9BACT</name>
<dbReference type="PANTHER" id="PTHR43103">
    <property type="entry name" value="NUCLEOSIDE-DIPHOSPHATE-SUGAR EPIMERASE"/>
    <property type="match status" value="1"/>
</dbReference>
<dbReference type="GO" id="GO:0016491">
    <property type="term" value="F:oxidoreductase activity"/>
    <property type="evidence" value="ECO:0007669"/>
    <property type="project" value="UniProtKB-KW"/>
</dbReference>
<dbReference type="Pfam" id="PF01370">
    <property type="entry name" value="Epimerase"/>
    <property type="match status" value="1"/>
</dbReference>
<evidence type="ECO:0000256" key="3">
    <source>
        <dbReference type="ARBA" id="ARBA00023027"/>
    </source>
</evidence>
<dbReference type="Gene3D" id="3.40.50.720">
    <property type="entry name" value="NAD(P)-binding Rossmann-like Domain"/>
    <property type="match status" value="1"/>
</dbReference>
<dbReference type="InterPro" id="IPR036291">
    <property type="entry name" value="NAD(P)-bd_dom_sf"/>
</dbReference>
<dbReference type="SUPFAM" id="SSF51735">
    <property type="entry name" value="NAD(P)-binding Rossmann-fold domains"/>
    <property type="match status" value="1"/>
</dbReference>
<keyword evidence="2" id="KW-0560">Oxidoreductase</keyword>
<sequence length="252" mass="28245">MVKHPPQSPEQEKKLGRVLITGSKGTIGSLLVCGLTEKFEIVGLDIKGDPNQKTEFIADISNKAALETVFDAMGHVDFIIHLAASADENAPWEEVLENNIIGTANIYDCAQRYGVKRIIFTSSTHLFGKYPQYPDKPSKKPIPVNAPYRPDGYYGISKGFGENLARYYYDTFGIQTISIRIGHVLRKNTPQKPYHLLWLSHKDAIDVFEKALLSEIEFGVYFAISIEPTIFDIEPTKKDLGFTPEGKPSKEH</sequence>
<organism evidence="5 6">
    <name type="scientific">Candidatus Curtissbacteria bacterium RBG_13_40_7</name>
    <dbReference type="NCBI Taxonomy" id="1797706"/>
    <lineage>
        <taxon>Bacteria</taxon>
        <taxon>Candidatus Curtissiibacteriota</taxon>
    </lineage>
</organism>
<reference evidence="5 6" key="1">
    <citation type="journal article" date="2016" name="Nat. Commun.">
        <title>Thousands of microbial genomes shed light on interconnected biogeochemical processes in an aquifer system.</title>
        <authorList>
            <person name="Anantharaman K."/>
            <person name="Brown C.T."/>
            <person name="Hug L.A."/>
            <person name="Sharon I."/>
            <person name="Castelle C.J."/>
            <person name="Probst A.J."/>
            <person name="Thomas B.C."/>
            <person name="Singh A."/>
            <person name="Wilkins M.J."/>
            <person name="Karaoz U."/>
            <person name="Brodie E.L."/>
            <person name="Williams K.H."/>
            <person name="Hubbard S.S."/>
            <person name="Banfield J.F."/>
        </authorList>
    </citation>
    <scope>NUCLEOTIDE SEQUENCE [LARGE SCALE GENOMIC DNA]</scope>
</reference>
<dbReference type="AlphaFoldDB" id="A0A1F5FYH9"/>
<dbReference type="CDD" id="cd08946">
    <property type="entry name" value="SDR_e"/>
    <property type="match status" value="1"/>
</dbReference>
<gene>
    <name evidence="5" type="ORF">A2165_01615</name>
</gene>
<evidence type="ECO:0000313" key="5">
    <source>
        <dbReference type="EMBL" id="OGD84652.1"/>
    </source>
</evidence>